<dbReference type="NCBIfam" id="TIGR01420">
    <property type="entry name" value="pilT_fam"/>
    <property type="match status" value="1"/>
</dbReference>
<dbReference type="InParanoid" id="B4D773"/>
<dbReference type="InterPro" id="IPR006321">
    <property type="entry name" value="PilT/PilU"/>
</dbReference>
<organism evidence="4 5">
    <name type="scientific">Chthoniobacter flavus Ellin428</name>
    <dbReference type="NCBI Taxonomy" id="497964"/>
    <lineage>
        <taxon>Bacteria</taxon>
        <taxon>Pseudomonadati</taxon>
        <taxon>Verrucomicrobiota</taxon>
        <taxon>Spartobacteria</taxon>
        <taxon>Chthoniobacterales</taxon>
        <taxon>Chthoniobacteraceae</taxon>
        <taxon>Chthoniobacter</taxon>
    </lineage>
</organism>
<dbReference type="InterPro" id="IPR001482">
    <property type="entry name" value="T2SS/T4SS_dom"/>
</dbReference>
<dbReference type="PANTHER" id="PTHR30486:SF16">
    <property type="entry name" value="TWITCHING MOTILITY PROTEIN PILT"/>
    <property type="match status" value="1"/>
</dbReference>
<dbReference type="RefSeq" id="WP_006982084.1">
    <property type="nucleotide sequence ID" value="NZ_ABVL01000017.1"/>
</dbReference>
<dbReference type="Gene3D" id="3.40.50.300">
    <property type="entry name" value="P-loop containing nucleotide triphosphate hydrolases"/>
    <property type="match status" value="1"/>
</dbReference>
<feature type="compositionally biased region" description="Low complexity" evidence="2">
    <location>
        <begin position="470"/>
        <end position="480"/>
    </location>
</feature>
<dbReference type="eggNOG" id="COG2805">
    <property type="taxonomic scope" value="Bacteria"/>
</dbReference>
<evidence type="ECO:0000313" key="5">
    <source>
        <dbReference type="Proteomes" id="UP000005824"/>
    </source>
</evidence>
<dbReference type="InterPro" id="IPR050921">
    <property type="entry name" value="T4SS_GSP_E_ATPase"/>
</dbReference>
<proteinExistence type="inferred from homology"/>
<comment type="caution">
    <text evidence="4">The sequence shown here is derived from an EMBL/GenBank/DDBJ whole genome shotgun (WGS) entry which is preliminary data.</text>
</comment>
<name>B4D773_9BACT</name>
<feature type="domain" description="AAA+ ATPase" evidence="3">
    <location>
        <begin position="178"/>
        <end position="303"/>
    </location>
</feature>
<evidence type="ECO:0000256" key="1">
    <source>
        <dbReference type="ARBA" id="ARBA00006611"/>
    </source>
</evidence>
<dbReference type="Gene3D" id="3.30.450.90">
    <property type="match status" value="1"/>
</dbReference>
<sequence length="480" mass="51604">MQTPSATNLTPGNRPPINSASTPGTQVQVRPNIANIGGAARPGAPVQSFSLDDIISKMVSAGDGVSDLLFVVGRPPQVEIFGKLTGVEIEGLMPTLRPEHVEAIALRIINENERLTADLKNHGSCDTSYAVPELARFRVNIFRQNGFHAIVMRKLSTKIPTCDGLNLQPIFKEIIKEKTGIVFVTGATGSGKTTTLAAMLNEINQQSEFHIVTLEDPIEFLHPHLKATFSQRELGKDFSGFEVGLRAALRQAPKVILVGEIRDRETMEIALTAAETGHIVFSTLHTISAAQSVNRVIGMFGSEEEPQIRQRLADTLRYVISQRLVPKVGGGRLMVNEIMGSNLRTREAILLGENDIRNFHEIIESAAQAGWNSFEQCLLRHYRGGTITEETAILYSVNKSNMRKAIDVAKKDMGTADSGPSGFKLMDHEEAAPAVGAASPASHSAHAAAVAAKAAGMAGAVKPEPPPLPKLSLKPTPGAS</sequence>
<dbReference type="EMBL" id="ABVL01000017">
    <property type="protein sequence ID" value="EDY17724.1"/>
    <property type="molecule type" value="Genomic_DNA"/>
</dbReference>
<dbReference type="CDD" id="cd01131">
    <property type="entry name" value="PilT"/>
    <property type="match status" value="1"/>
</dbReference>
<dbReference type="GO" id="GO:0005524">
    <property type="term" value="F:ATP binding"/>
    <property type="evidence" value="ECO:0007669"/>
    <property type="project" value="InterPro"/>
</dbReference>
<evidence type="ECO:0000256" key="2">
    <source>
        <dbReference type="SAM" id="MobiDB-lite"/>
    </source>
</evidence>
<dbReference type="GO" id="GO:0016887">
    <property type="term" value="F:ATP hydrolysis activity"/>
    <property type="evidence" value="ECO:0007669"/>
    <property type="project" value="InterPro"/>
</dbReference>
<dbReference type="Proteomes" id="UP000005824">
    <property type="component" value="Unassembled WGS sequence"/>
</dbReference>
<dbReference type="Pfam" id="PF00437">
    <property type="entry name" value="T2SSE"/>
    <property type="match status" value="1"/>
</dbReference>
<dbReference type="SUPFAM" id="SSF52540">
    <property type="entry name" value="P-loop containing nucleoside triphosphate hydrolases"/>
    <property type="match status" value="1"/>
</dbReference>
<dbReference type="PANTHER" id="PTHR30486">
    <property type="entry name" value="TWITCHING MOTILITY PROTEIN PILT"/>
    <property type="match status" value="1"/>
</dbReference>
<protein>
    <submittedName>
        <fullName evidence="4">Twitching motility protein</fullName>
    </submittedName>
</protein>
<dbReference type="STRING" id="497964.CfE428DRAFT_4763"/>
<dbReference type="SMART" id="SM00382">
    <property type="entry name" value="AAA"/>
    <property type="match status" value="1"/>
</dbReference>
<feature type="region of interest" description="Disordered" evidence="2">
    <location>
        <begin position="1"/>
        <end position="25"/>
    </location>
</feature>
<evidence type="ECO:0000259" key="3">
    <source>
        <dbReference type="SMART" id="SM00382"/>
    </source>
</evidence>
<evidence type="ECO:0000313" key="4">
    <source>
        <dbReference type="EMBL" id="EDY17724.1"/>
    </source>
</evidence>
<feature type="region of interest" description="Disordered" evidence="2">
    <location>
        <begin position="454"/>
        <end position="480"/>
    </location>
</feature>
<gene>
    <name evidence="4" type="ORF">CfE428DRAFT_4763</name>
</gene>
<reference evidence="4 5" key="1">
    <citation type="journal article" date="2011" name="J. Bacteriol.">
        <title>Genome sequence of Chthoniobacter flavus Ellin428, an aerobic heterotrophic soil bacterium.</title>
        <authorList>
            <person name="Kant R."/>
            <person name="van Passel M.W."/>
            <person name="Palva A."/>
            <person name="Lucas S."/>
            <person name="Lapidus A."/>
            <person name="Glavina Del Rio T."/>
            <person name="Dalin E."/>
            <person name="Tice H."/>
            <person name="Bruce D."/>
            <person name="Goodwin L."/>
            <person name="Pitluck S."/>
            <person name="Larimer F.W."/>
            <person name="Land M.L."/>
            <person name="Hauser L."/>
            <person name="Sangwan P."/>
            <person name="de Vos W.M."/>
            <person name="Janssen P.H."/>
            <person name="Smidt H."/>
        </authorList>
    </citation>
    <scope>NUCLEOTIDE SEQUENCE [LARGE SCALE GENOMIC DNA]</scope>
    <source>
        <strain evidence="4 5">Ellin428</strain>
    </source>
</reference>
<dbReference type="InterPro" id="IPR027417">
    <property type="entry name" value="P-loop_NTPase"/>
</dbReference>
<comment type="similarity">
    <text evidence="1">Belongs to the GSP E family.</text>
</comment>
<keyword evidence="5" id="KW-1185">Reference proteome</keyword>
<dbReference type="InterPro" id="IPR003593">
    <property type="entry name" value="AAA+_ATPase"/>
</dbReference>
<accession>B4D773</accession>
<dbReference type="AlphaFoldDB" id="B4D773"/>